<dbReference type="AlphaFoldDB" id="A0A8S4BJI2"/>
<protein>
    <submittedName>
        <fullName evidence="7">(Atlantic silverside) hypothetical protein</fullName>
    </submittedName>
</protein>
<keyword evidence="1 5" id="KW-0723">Serine/threonine-protein kinase</keyword>
<feature type="domain" description="Protein kinase" evidence="6">
    <location>
        <begin position="66"/>
        <end position="334"/>
    </location>
</feature>
<evidence type="ECO:0000256" key="1">
    <source>
        <dbReference type="ARBA" id="ARBA00022527"/>
    </source>
</evidence>
<dbReference type="Proteomes" id="UP000677803">
    <property type="component" value="Unassembled WGS sequence"/>
</dbReference>
<dbReference type="EMBL" id="CAJRST010022223">
    <property type="protein sequence ID" value="CAG5958116.1"/>
    <property type="molecule type" value="Genomic_DNA"/>
</dbReference>
<dbReference type="GO" id="GO:0009893">
    <property type="term" value="P:positive regulation of metabolic process"/>
    <property type="evidence" value="ECO:0007669"/>
    <property type="project" value="UniProtKB-ARBA"/>
</dbReference>
<reference evidence="7" key="1">
    <citation type="submission" date="2021-05" db="EMBL/GenBank/DDBJ databases">
        <authorList>
            <person name="Tigano A."/>
        </authorList>
    </citation>
    <scope>NUCLEOTIDE SEQUENCE</scope>
</reference>
<dbReference type="GO" id="GO:0005524">
    <property type="term" value="F:ATP binding"/>
    <property type="evidence" value="ECO:0007669"/>
    <property type="project" value="UniProtKB-UniRule"/>
</dbReference>
<dbReference type="PROSITE" id="PS00108">
    <property type="entry name" value="PROTEIN_KINASE_ST"/>
    <property type="match status" value="1"/>
</dbReference>
<feature type="binding site" evidence="4">
    <location>
        <position position="95"/>
    </location>
    <ligand>
        <name>ATP</name>
        <dbReference type="ChEBI" id="CHEBI:30616"/>
    </ligand>
</feature>
<comment type="similarity">
    <text evidence="5">Belongs to the protein kinase superfamily.</text>
</comment>
<dbReference type="PROSITE" id="PS50011">
    <property type="entry name" value="PROTEIN_KINASE_DOM"/>
    <property type="match status" value="1"/>
</dbReference>
<dbReference type="GO" id="GO:0043123">
    <property type="term" value="P:positive regulation of canonical NF-kappaB signal transduction"/>
    <property type="evidence" value="ECO:0007669"/>
    <property type="project" value="UniProtKB-ARBA"/>
</dbReference>
<dbReference type="OrthoDB" id="4062651at2759"/>
<gene>
    <name evidence="7" type="ORF">MMEN_LOCUS14970</name>
</gene>
<keyword evidence="8" id="KW-1185">Reference proteome</keyword>
<organism evidence="7 8">
    <name type="scientific">Menidia menidia</name>
    <name type="common">Atlantic silverside</name>
    <dbReference type="NCBI Taxonomy" id="238744"/>
    <lineage>
        <taxon>Eukaryota</taxon>
        <taxon>Metazoa</taxon>
        <taxon>Chordata</taxon>
        <taxon>Craniata</taxon>
        <taxon>Vertebrata</taxon>
        <taxon>Euteleostomi</taxon>
        <taxon>Actinopterygii</taxon>
        <taxon>Neopterygii</taxon>
        <taxon>Teleostei</taxon>
        <taxon>Neoteleostei</taxon>
        <taxon>Acanthomorphata</taxon>
        <taxon>Ovalentaria</taxon>
        <taxon>Atherinomorphae</taxon>
        <taxon>Atheriniformes</taxon>
        <taxon>Atherinopsidae</taxon>
        <taxon>Menidiinae</taxon>
        <taxon>Menidia</taxon>
    </lineage>
</organism>
<dbReference type="GO" id="GO:0031349">
    <property type="term" value="P:positive regulation of defense response"/>
    <property type="evidence" value="ECO:0007669"/>
    <property type="project" value="UniProtKB-ARBA"/>
</dbReference>
<evidence type="ECO:0000256" key="3">
    <source>
        <dbReference type="ARBA" id="ARBA00022840"/>
    </source>
</evidence>
<dbReference type="InterPro" id="IPR011029">
    <property type="entry name" value="DEATH-like_dom_sf"/>
</dbReference>
<dbReference type="InterPro" id="IPR001245">
    <property type="entry name" value="Ser-Thr/Tyr_kinase_cat_dom"/>
</dbReference>
<dbReference type="InterPro" id="IPR011009">
    <property type="entry name" value="Kinase-like_dom_sf"/>
</dbReference>
<dbReference type="SUPFAM" id="SSF56112">
    <property type="entry name" value="Protein kinase-like (PK-like)"/>
    <property type="match status" value="1"/>
</dbReference>
<dbReference type="InterPro" id="IPR051681">
    <property type="entry name" value="Ser/Thr_Kinases-Pseudokinases"/>
</dbReference>
<dbReference type="GO" id="GO:0004706">
    <property type="term" value="F:JUN kinase kinase kinase activity"/>
    <property type="evidence" value="ECO:0007669"/>
    <property type="project" value="TreeGrafter"/>
</dbReference>
<comment type="caution">
    <text evidence="7">The sequence shown here is derived from an EMBL/GenBank/DDBJ whole genome shotgun (WGS) entry which is preliminary data.</text>
</comment>
<keyword evidence="3 4" id="KW-0067">ATP-binding</keyword>
<dbReference type="SMART" id="SM00220">
    <property type="entry name" value="S_TKc"/>
    <property type="match status" value="1"/>
</dbReference>
<dbReference type="PANTHER" id="PTHR44329">
    <property type="entry name" value="SERINE/THREONINE-PROTEIN KINASE TNNI3K-RELATED"/>
    <property type="match status" value="1"/>
</dbReference>
<evidence type="ECO:0000313" key="8">
    <source>
        <dbReference type="Proteomes" id="UP000677803"/>
    </source>
</evidence>
<evidence type="ECO:0000256" key="2">
    <source>
        <dbReference type="ARBA" id="ARBA00022741"/>
    </source>
</evidence>
<accession>A0A8S4BJI2</accession>
<dbReference type="InterPro" id="IPR000719">
    <property type="entry name" value="Prot_kinase_dom"/>
</dbReference>
<dbReference type="PANTHER" id="PTHR44329:SF297">
    <property type="entry name" value="RECEPTOR-INTERACTING SERINE_THREONINE-PROTEIN KINASE 3"/>
    <property type="match status" value="1"/>
</dbReference>
<keyword evidence="1 5" id="KW-0418">Kinase</keyword>
<evidence type="ECO:0000313" key="7">
    <source>
        <dbReference type="EMBL" id="CAG5958116.1"/>
    </source>
</evidence>
<dbReference type="InterPro" id="IPR017441">
    <property type="entry name" value="Protein_kinase_ATP_BS"/>
</dbReference>
<dbReference type="InterPro" id="IPR008271">
    <property type="entry name" value="Ser/Thr_kinase_AS"/>
</dbReference>
<sequence length="486" mass="54792">MHNSASVTSVSSMRTSNDQQHMVWNNYFTTIFEQETQDFQVASCVPETQQKMSVLSREPIGDDLLDSKWTSIGEGGFGEVYKTRHKKLGFDVAVKLLRQSPVYEEAEIMEKASSPFVLRVYGIYHGRPRMLDGGTTHGIVMEFMERGCIGSLQTALRKAERHIPWPLAFRLAHEVALGMNFLHSKGLLHQDLKPNNVLLNDVLKAKLGDFGLCRTSATHVGSQPGTGETGGTLRYMPPESFELSYKPVRNFDVYSYGVLLWSIFMGQEPFPDANVCALTIHIKKGTRPKCEDLYSKPVQGLRELTDLMKKCWDGEPSNRPAFSEIIEETESVFLMHKQKIHEAVNDVVKILDSSDSDQQSEPSVAQSLTPASEKPVFNDVVDHPAHQHQIPDIVEKEKTVKEKAKFIDDNFAYLVQNISEVMPIVDELKPSIHQEAYSRILHKDTSCRKVRELYEGPLRAGGKKLKAAFYDAIVKHQPATIEDLDD</sequence>
<keyword evidence="1 5" id="KW-0808">Transferase</keyword>
<dbReference type="PROSITE" id="PS00107">
    <property type="entry name" value="PROTEIN_KINASE_ATP"/>
    <property type="match status" value="1"/>
</dbReference>
<name>A0A8S4BJI2_9TELE</name>
<dbReference type="Pfam" id="PF07714">
    <property type="entry name" value="PK_Tyr_Ser-Thr"/>
    <property type="match status" value="1"/>
</dbReference>
<dbReference type="Gene3D" id="1.10.510.10">
    <property type="entry name" value="Transferase(Phosphotransferase) domain 1"/>
    <property type="match status" value="1"/>
</dbReference>
<keyword evidence="2 4" id="KW-0547">Nucleotide-binding</keyword>
<evidence type="ECO:0000256" key="4">
    <source>
        <dbReference type="PROSITE-ProRule" id="PRU10141"/>
    </source>
</evidence>
<evidence type="ECO:0000259" key="6">
    <source>
        <dbReference type="PROSITE" id="PS50011"/>
    </source>
</evidence>
<proteinExistence type="inferred from homology"/>
<dbReference type="Gene3D" id="1.10.533.10">
    <property type="entry name" value="Death Domain, Fas"/>
    <property type="match status" value="1"/>
</dbReference>
<evidence type="ECO:0000256" key="5">
    <source>
        <dbReference type="RuleBase" id="RU000304"/>
    </source>
</evidence>